<dbReference type="EMBL" id="JBEYRS010000007">
    <property type="protein sequence ID" value="MEW2364139.1"/>
    <property type="molecule type" value="Genomic_DNA"/>
</dbReference>
<dbReference type="CDD" id="cd04189">
    <property type="entry name" value="G1P_TT_long"/>
    <property type="match status" value="1"/>
</dbReference>
<accession>A0ABV3LXH9</accession>
<dbReference type="Pfam" id="PF00483">
    <property type="entry name" value="NTP_transferase"/>
    <property type="match status" value="1"/>
</dbReference>
<comment type="caution">
    <text evidence="2">The sequence shown here is derived from an EMBL/GenBank/DDBJ whole genome shotgun (WGS) entry which is preliminary data.</text>
</comment>
<dbReference type="EC" id="2.7.7.24" evidence="2"/>
<dbReference type="NCBIfam" id="TIGR01208">
    <property type="entry name" value="rmlA_long"/>
    <property type="match status" value="1"/>
</dbReference>
<evidence type="ECO:0000313" key="3">
    <source>
        <dbReference type="Proteomes" id="UP001553843"/>
    </source>
</evidence>
<sequence length="353" mass="37148">MKALVLAGGTGTRLRPLTHSSAKQLVPIANRPVLFHVLRDVADADIKEVGVVVGGTADEIRAAVAADDSVNLDITYIPQGEPLGLAHAVLTARDFLGDDDFVMYLGDNYLRGGITDLVADFRRARPAAQLLLAREDDPAGFGVAELDAAGRVRGLEEKPAAPKGDHVVVGVYVFTPAVHEAVRAIVPSWRGELEITHALQWLIDQGADVRSTTHAGYWKDTGNVADLLDANRVALESVEPLVAGDVDAATELVGRVRIAAGAVVRGSRIVGPVVVGADTVITGCRVGPYTAIAERCHVEDSEIESSIVLPGSSITGVGRIEASLIGRHVEVTPAAPATHRLVLGDHCKVQLSP</sequence>
<keyword evidence="2" id="KW-0808">Transferase</keyword>
<organism evidence="2 3">
    <name type="scientific">Streptomyces huasconensis</name>
    <dbReference type="NCBI Taxonomy" id="1854574"/>
    <lineage>
        <taxon>Bacteria</taxon>
        <taxon>Bacillati</taxon>
        <taxon>Actinomycetota</taxon>
        <taxon>Actinomycetes</taxon>
        <taxon>Kitasatosporales</taxon>
        <taxon>Streptomycetaceae</taxon>
        <taxon>Streptomyces</taxon>
    </lineage>
</organism>
<gene>
    <name evidence="2" type="ORF">AB0887_19640</name>
</gene>
<dbReference type="PANTHER" id="PTHR42883:SF2">
    <property type="entry name" value="THYMIDYLYLTRANSFERASE"/>
    <property type="match status" value="1"/>
</dbReference>
<dbReference type="InterPro" id="IPR005835">
    <property type="entry name" value="NTP_transferase_dom"/>
</dbReference>
<dbReference type="PANTHER" id="PTHR42883">
    <property type="entry name" value="GLUCOSE-1-PHOSPHATE THYMIDYLTRANSFERASE"/>
    <property type="match status" value="1"/>
</dbReference>
<dbReference type="RefSeq" id="WP_359779934.1">
    <property type="nucleotide sequence ID" value="NZ_JBEYRR010000007.1"/>
</dbReference>
<keyword evidence="3" id="KW-1185">Reference proteome</keyword>
<dbReference type="InterPro" id="IPR005908">
    <property type="entry name" value="G1P_thy_trans_l"/>
</dbReference>
<dbReference type="Gene3D" id="2.160.10.10">
    <property type="entry name" value="Hexapeptide repeat proteins"/>
    <property type="match status" value="1"/>
</dbReference>
<name>A0ABV3LXH9_9ACTN</name>
<proteinExistence type="predicted"/>
<protein>
    <submittedName>
        <fullName evidence="2">Glucose-1-phosphate thymidylyltransferase</fullName>
        <ecNumber evidence="2">2.7.7.24</ecNumber>
    </submittedName>
</protein>
<feature type="domain" description="Nucleotidyl transferase" evidence="1">
    <location>
        <begin position="2"/>
        <end position="234"/>
    </location>
</feature>
<dbReference type="InterPro" id="IPR029044">
    <property type="entry name" value="Nucleotide-diphossugar_trans"/>
</dbReference>
<dbReference type="Gene3D" id="3.90.550.10">
    <property type="entry name" value="Spore Coat Polysaccharide Biosynthesis Protein SpsA, Chain A"/>
    <property type="match status" value="1"/>
</dbReference>
<keyword evidence="2" id="KW-0548">Nucleotidyltransferase</keyword>
<reference evidence="2 3" key="1">
    <citation type="submission" date="2024-06" db="EMBL/GenBank/DDBJ databases">
        <title>The Natural Products Discovery Center: Release of the First 8490 Sequenced Strains for Exploring Actinobacteria Biosynthetic Diversity.</title>
        <authorList>
            <person name="Kalkreuter E."/>
            <person name="Kautsar S.A."/>
            <person name="Yang D."/>
            <person name="Bader C.D."/>
            <person name="Teijaro C.N."/>
            <person name="Fluegel L."/>
            <person name="Davis C.M."/>
            <person name="Simpson J.R."/>
            <person name="Lauterbach L."/>
            <person name="Steele A.D."/>
            <person name="Gui C."/>
            <person name="Meng S."/>
            <person name="Li G."/>
            <person name="Viehrig K."/>
            <person name="Ye F."/>
            <person name="Su P."/>
            <person name="Kiefer A.F."/>
            <person name="Nichols A."/>
            <person name="Cepeda A.J."/>
            <person name="Yan W."/>
            <person name="Fan B."/>
            <person name="Jiang Y."/>
            <person name="Adhikari A."/>
            <person name="Zheng C.-J."/>
            <person name="Schuster L."/>
            <person name="Cowan T.M."/>
            <person name="Smanski M.J."/>
            <person name="Chevrette M.G."/>
            <person name="De Carvalho L.P.S."/>
            <person name="Shen B."/>
        </authorList>
    </citation>
    <scope>NUCLEOTIDE SEQUENCE [LARGE SCALE GENOMIC DNA]</scope>
    <source>
        <strain evidence="2 3">NPDC047833</strain>
    </source>
</reference>
<dbReference type="Proteomes" id="UP001553843">
    <property type="component" value="Unassembled WGS sequence"/>
</dbReference>
<evidence type="ECO:0000259" key="1">
    <source>
        <dbReference type="Pfam" id="PF00483"/>
    </source>
</evidence>
<dbReference type="GO" id="GO:0008879">
    <property type="term" value="F:glucose-1-phosphate thymidylyltransferase activity"/>
    <property type="evidence" value="ECO:0007669"/>
    <property type="project" value="UniProtKB-EC"/>
</dbReference>
<dbReference type="SUPFAM" id="SSF53448">
    <property type="entry name" value="Nucleotide-diphospho-sugar transferases"/>
    <property type="match status" value="1"/>
</dbReference>
<evidence type="ECO:0000313" key="2">
    <source>
        <dbReference type="EMBL" id="MEW2364139.1"/>
    </source>
</evidence>